<protein>
    <recommendedName>
        <fullName evidence="3">Delta-60 repeat domain-containing protein</fullName>
    </recommendedName>
</protein>
<name>A0A1M6HM48_9FLAO</name>
<dbReference type="EMBL" id="FQYP01000006">
    <property type="protein sequence ID" value="SHJ23291.1"/>
    <property type="molecule type" value="Genomic_DNA"/>
</dbReference>
<organism evidence="1 2">
    <name type="scientific">Aquimarina spongiae</name>
    <dbReference type="NCBI Taxonomy" id="570521"/>
    <lineage>
        <taxon>Bacteria</taxon>
        <taxon>Pseudomonadati</taxon>
        <taxon>Bacteroidota</taxon>
        <taxon>Flavobacteriia</taxon>
        <taxon>Flavobacteriales</taxon>
        <taxon>Flavobacteriaceae</taxon>
        <taxon>Aquimarina</taxon>
    </lineage>
</organism>
<sequence length="421" mass="47368">MKINFFTLLFCALCIPISAQQIDEKFARNGLYLFKELGMNTSRIIDYNLTDNGELYVLHLSDDNGNLIRLLKNGQKDTSFNFTSAILNNEGTTPVAMSATPYGTIVVLSNLWNGLSWMIHINEFFEDGTLNTQFGRGGIYTKSILDNSDDNFGQFLYTSSNGEIVVVAKINDFSVSTTEEKIAILKLSSEGRTLSSDLYANHCYRLDSSAMRDDYLFLAYSGSSENEVDHATYLAGLNSERMERQNIHCLSVEGDYETIDHIVLTDAAVYISQIKTNSEALYLINKYDVDGNRDKTFRDSGQVDGNADLYDSNFVVNKKGELFVVSKSLNDDAEILIKKLKNDGTIDETFGVDGIASIMLRHPMITLGKMQIDENDLLYIAGEMSIDGNPYGFITRIDTSIMLLKREKLDKFIRNLFVKRE</sequence>
<dbReference type="RefSeq" id="WP_073317472.1">
    <property type="nucleotide sequence ID" value="NZ_FQYP01000006.1"/>
</dbReference>
<dbReference type="STRING" id="570521.SAMN04488508_106357"/>
<evidence type="ECO:0000313" key="2">
    <source>
        <dbReference type="Proteomes" id="UP000184432"/>
    </source>
</evidence>
<evidence type="ECO:0000313" key="1">
    <source>
        <dbReference type="EMBL" id="SHJ23291.1"/>
    </source>
</evidence>
<dbReference type="Gene3D" id="2.80.10.50">
    <property type="match status" value="1"/>
</dbReference>
<reference evidence="2" key="1">
    <citation type="submission" date="2016-11" db="EMBL/GenBank/DDBJ databases">
        <authorList>
            <person name="Varghese N."/>
            <person name="Submissions S."/>
        </authorList>
    </citation>
    <scope>NUCLEOTIDE SEQUENCE [LARGE SCALE GENOMIC DNA]</scope>
    <source>
        <strain evidence="2">DSM 22623</strain>
    </source>
</reference>
<dbReference type="AlphaFoldDB" id="A0A1M6HM48"/>
<dbReference type="OrthoDB" id="1159085at2"/>
<proteinExistence type="predicted"/>
<dbReference type="Proteomes" id="UP000184432">
    <property type="component" value="Unassembled WGS sequence"/>
</dbReference>
<keyword evidence="2" id="KW-1185">Reference proteome</keyword>
<gene>
    <name evidence="1" type="ORF">SAMN04488508_106357</name>
</gene>
<evidence type="ECO:0008006" key="3">
    <source>
        <dbReference type="Google" id="ProtNLM"/>
    </source>
</evidence>
<accession>A0A1M6HM48</accession>